<proteinExistence type="predicted"/>
<sequence>MIHSNRSKTKIK</sequence>
<organism evidence="1">
    <name type="scientific">Anguilla anguilla</name>
    <name type="common">European freshwater eel</name>
    <name type="synonym">Muraena anguilla</name>
    <dbReference type="NCBI Taxonomy" id="7936"/>
    <lineage>
        <taxon>Eukaryota</taxon>
        <taxon>Metazoa</taxon>
        <taxon>Chordata</taxon>
        <taxon>Craniata</taxon>
        <taxon>Vertebrata</taxon>
        <taxon>Euteleostomi</taxon>
        <taxon>Actinopterygii</taxon>
        <taxon>Neopterygii</taxon>
        <taxon>Teleostei</taxon>
        <taxon>Anguilliformes</taxon>
        <taxon>Anguillidae</taxon>
        <taxon>Anguilla</taxon>
    </lineage>
</organism>
<reference evidence="1" key="1">
    <citation type="submission" date="2014-11" db="EMBL/GenBank/DDBJ databases">
        <authorList>
            <person name="Amaro Gonzalez C."/>
        </authorList>
    </citation>
    <scope>NUCLEOTIDE SEQUENCE</scope>
</reference>
<accession>A0A0E9URU9</accession>
<reference evidence="1" key="2">
    <citation type="journal article" date="2015" name="Fish Shellfish Immunol.">
        <title>Early steps in the European eel (Anguilla anguilla)-Vibrio vulnificus interaction in the gills: Role of the RtxA13 toxin.</title>
        <authorList>
            <person name="Callol A."/>
            <person name="Pajuelo D."/>
            <person name="Ebbesson L."/>
            <person name="Teles M."/>
            <person name="MacKenzie S."/>
            <person name="Amaro C."/>
        </authorList>
    </citation>
    <scope>NUCLEOTIDE SEQUENCE</scope>
</reference>
<evidence type="ECO:0000313" key="1">
    <source>
        <dbReference type="EMBL" id="JAH68599.1"/>
    </source>
</evidence>
<name>A0A0E9URU9_ANGAN</name>
<dbReference type="EMBL" id="GBXM01039978">
    <property type="protein sequence ID" value="JAH68599.1"/>
    <property type="molecule type" value="Transcribed_RNA"/>
</dbReference>
<protein>
    <submittedName>
        <fullName evidence="1">Uncharacterized protein</fullName>
    </submittedName>
</protein>